<feature type="transmembrane region" description="Helical" evidence="1">
    <location>
        <begin position="130"/>
        <end position="153"/>
    </location>
</feature>
<gene>
    <name evidence="3" type="ORF">NE863_11775</name>
</gene>
<feature type="transmembrane region" description="Helical" evidence="1">
    <location>
        <begin position="18"/>
        <end position="38"/>
    </location>
</feature>
<dbReference type="Proteomes" id="UP001055460">
    <property type="component" value="Chromosome"/>
</dbReference>
<protein>
    <submittedName>
        <fullName evidence="3">HPP family protein</fullName>
    </submittedName>
</protein>
<feature type="transmembrane region" description="Helical" evidence="1">
    <location>
        <begin position="91"/>
        <end position="110"/>
    </location>
</feature>
<dbReference type="Pfam" id="PF04982">
    <property type="entry name" value="TM_HPP"/>
    <property type="match status" value="1"/>
</dbReference>
<sequence length="164" mass="17113">MRHFFSRHQPPVHINRGLIAGIGGLVAIAAVGALTGLVGHPMLMAPFGASCVLIFSVTASPLSQPANVVGGHFVATLVGLILRTVFPNEWWAVAIAVGAAIALMAALRITHPPAGANPLVVFAADPGFEFLLFPVLTGSLILVAIGALFHRFAKVEYPLVRKPA</sequence>
<name>A0A9Q8Y6K4_ENSAD</name>
<dbReference type="PANTHER" id="PTHR33741:SF5">
    <property type="entry name" value="TRANSMEMBRANE PROTEIN DDB_G0269096-RELATED"/>
    <property type="match status" value="1"/>
</dbReference>
<evidence type="ECO:0000256" key="1">
    <source>
        <dbReference type="SAM" id="Phobius"/>
    </source>
</evidence>
<dbReference type="PANTHER" id="PTHR33741">
    <property type="entry name" value="TRANSMEMBRANE PROTEIN DDB_G0269096-RELATED"/>
    <property type="match status" value="1"/>
</dbReference>
<feature type="transmembrane region" description="Helical" evidence="1">
    <location>
        <begin position="68"/>
        <end position="86"/>
    </location>
</feature>
<dbReference type="RefSeq" id="WP_090294355.1">
    <property type="nucleotide sequence ID" value="NZ_CAXURO020000001.1"/>
</dbReference>
<reference evidence="3" key="1">
    <citation type="submission" date="2022-06" db="EMBL/GenBank/DDBJ databases">
        <title>Physiological and biochemical characterization and genomic elucidation of a strain of the genus Ensifer adhaerens M8 that combines arsenic oxidation and chromium reduction.</title>
        <authorList>
            <person name="Li X."/>
            <person name="Yu c."/>
        </authorList>
    </citation>
    <scope>NUCLEOTIDE SEQUENCE</scope>
    <source>
        <strain evidence="3">M8</strain>
    </source>
</reference>
<dbReference type="OrthoDB" id="9811720at2"/>
<keyword evidence="1" id="KW-0812">Transmembrane</keyword>
<organism evidence="3 4">
    <name type="scientific">Ensifer adhaerens</name>
    <name type="common">Sinorhizobium morelense</name>
    <dbReference type="NCBI Taxonomy" id="106592"/>
    <lineage>
        <taxon>Bacteria</taxon>
        <taxon>Pseudomonadati</taxon>
        <taxon>Pseudomonadota</taxon>
        <taxon>Alphaproteobacteria</taxon>
        <taxon>Hyphomicrobiales</taxon>
        <taxon>Rhizobiaceae</taxon>
        <taxon>Sinorhizobium/Ensifer group</taxon>
        <taxon>Ensifer</taxon>
    </lineage>
</organism>
<accession>A0A9Q8Y6K4</accession>
<evidence type="ECO:0000259" key="2">
    <source>
        <dbReference type="Pfam" id="PF04982"/>
    </source>
</evidence>
<evidence type="ECO:0000313" key="3">
    <source>
        <dbReference type="EMBL" id="USJ21994.1"/>
    </source>
</evidence>
<dbReference type="InterPro" id="IPR058581">
    <property type="entry name" value="TM_HPP"/>
</dbReference>
<dbReference type="AlphaFoldDB" id="A0A9Q8Y6K4"/>
<proteinExistence type="predicted"/>
<keyword evidence="1" id="KW-0472">Membrane</keyword>
<feature type="domain" description="HPP transmembrane region" evidence="2">
    <location>
        <begin position="11"/>
        <end position="158"/>
    </location>
</feature>
<dbReference type="InterPro" id="IPR007065">
    <property type="entry name" value="HPP"/>
</dbReference>
<evidence type="ECO:0000313" key="4">
    <source>
        <dbReference type="Proteomes" id="UP001055460"/>
    </source>
</evidence>
<dbReference type="EMBL" id="CP098807">
    <property type="protein sequence ID" value="USJ21994.1"/>
    <property type="molecule type" value="Genomic_DNA"/>
</dbReference>
<keyword evidence="1" id="KW-1133">Transmembrane helix</keyword>